<feature type="region of interest" description="Disordered" evidence="1">
    <location>
        <begin position="40"/>
        <end position="81"/>
    </location>
</feature>
<keyword evidence="3" id="KW-1185">Reference proteome</keyword>
<feature type="compositionally biased region" description="Basic and acidic residues" evidence="1">
    <location>
        <begin position="70"/>
        <end position="81"/>
    </location>
</feature>
<reference evidence="2 3" key="1">
    <citation type="submission" date="2020-06" db="EMBL/GenBank/DDBJ databases">
        <title>Transcriptomic and genomic resources for Thalictrum thalictroides and T. hernandezii: Facilitating candidate gene discovery in an emerging model plant lineage.</title>
        <authorList>
            <person name="Arias T."/>
            <person name="Riano-Pachon D.M."/>
            <person name="Di Stilio V.S."/>
        </authorList>
    </citation>
    <scope>NUCLEOTIDE SEQUENCE [LARGE SCALE GENOMIC DNA]</scope>
    <source>
        <strain evidence="3">cv. WT478/WT964</strain>
        <tissue evidence="2">Leaves</tissue>
    </source>
</reference>
<comment type="caution">
    <text evidence="2">The sequence shown here is derived from an EMBL/GenBank/DDBJ whole genome shotgun (WGS) entry which is preliminary data.</text>
</comment>
<dbReference type="EMBL" id="JABWDY010028919">
    <property type="protein sequence ID" value="KAF5186715.1"/>
    <property type="molecule type" value="Genomic_DNA"/>
</dbReference>
<evidence type="ECO:0000313" key="3">
    <source>
        <dbReference type="Proteomes" id="UP000554482"/>
    </source>
</evidence>
<sequence length="81" mass="8895">MRGALSLTITVMEVGTIGIINCPFNVLTSMVLSDQTEQSLSRSMVVSDQTEQSLSRSMVVSDQTEQSLSRNERESDLANLK</sequence>
<feature type="compositionally biased region" description="Polar residues" evidence="1">
    <location>
        <begin position="40"/>
        <end position="69"/>
    </location>
</feature>
<accession>A0A7J6VR55</accession>
<organism evidence="2 3">
    <name type="scientific">Thalictrum thalictroides</name>
    <name type="common">Rue-anemone</name>
    <name type="synonym">Anemone thalictroides</name>
    <dbReference type="NCBI Taxonomy" id="46969"/>
    <lineage>
        <taxon>Eukaryota</taxon>
        <taxon>Viridiplantae</taxon>
        <taxon>Streptophyta</taxon>
        <taxon>Embryophyta</taxon>
        <taxon>Tracheophyta</taxon>
        <taxon>Spermatophyta</taxon>
        <taxon>Magnoliopsida</taxon>
        <taxon>Ranunculales</taxon>
        <taxon>Ranunculaceae</taxon>
        <taxon>Thalictroideae</taxon>
        <taxon>Thalictrum</taxon>
    </lineage>
</organism>
<dbReference type="AlphaFoldDB" id="A0A7J6VR55"/>
<dbReference type="Proteomes" id="UP000554482">
    <property type="component" value="Unassembled WGS sequence"/>
</dbReference>
<gene>
    <name evidence="2" type="ORF">FRX31_023699</name>
</gene>
<proteinExistence type="predicted"/>
<evidence type="ECO:0000256" key="1">
    <source>
        <dbReference type="SAM" id="MobiDB-lite"/>
    </source>
</evidence>
<name>A0A7J6VR55_THATH</name>
<protein>
    <submittedName>
        <fullName evidence="2">Uncharacterized protein</fullName>
    </submittedName>
</protein>
<evidence type="ECO:0000313" key="2">
    <source>
        <dbReference type="EMBL" id="KAF5186715.1"/>
    </source>
</evidence>